<evidence type="ECO:0000256" key="9">
    <source>
        <dbReference type="ARBA" id="ARBA00023242"/>
    </source>
</evidence>
<proteinExistence type="inferred from homology"/>
<keyword evidence="9" id="KW-0539">Nucleus</keyword>
<dbReference type="GO" id="GO:0045087">
    <property type="term" value="P:innate immune response"/>
    <property type="evidence" value="ECO:0007669"/>
    <property type="project" value="UniProtKB-KW"/>
</dbReference>
<comment type="similarity">
    <text evidence="4">Belongs to the NMI family.</text>
</comment>
<evidence type="ECO:0000256" key="1">
    <source>
        <dbReference type="ARBA" id="ARBA00004123"/>
    </source>
</evidence>
<evidence type="ECO:0008006" key="15">
    <source>
        <dbReference type="Google" id="ProtNLM"/>
    </source>
</evidence>
<dbReference type="AlphaFoldDB" id="A0A9D3LR82"/>
<dbReference type="PANTHER" id="PTHR15225">
    <property type="entry name" value="INTERFERON-INDUCED PROTEIN 35/NMI N-MYC/STAT INTERACTING PROTEIN"/>
    <property type="match status" value="1"/>
</dbReference>
<evidence type="ECO:0000259" key="11">
    <source>
        <dbReference type="Pfam" id="PF07292"/>
    </source>
</evidence>
<dbReference type="Gene3D" id="3.30.70.330">
    <property type="match status" value="1"/>
</dbReference>
<keyword evidence="14" id="KW-1185">Reference proteome</keyword>
<evidence type="ECO:0000256" key="10">
    <source>
        <dbReference type="SAM" id="Coils"/>
    </source>
</evidence>
<reference evidence="13" key="1">
    <citation type="submission" date="2021-01" db="EMBL/GenBank/DDBJ databases">
        <title>A chromosome-scale assembly of European eel, Anguilla anguilla.</title>
        <authorList>
            <person name="Henkel C."/>
            <person name="Jong-Raadsen S.A."/>
            <person name="Dufour S."/>
            <person name="Weltzien F.-A."/>
            <person name="Palstra A.P."/>
            <person name="Pelster B."/>
            <person name="Spaink H.P."/>
            <person name="Van Den Thillart G.E."/>
            <person name="Jansen H."/>
            <person name="Zahm M."/>
            <person name="Klopp C."/>
            <person name="Cedric C."/>
            <person name="Louis A."/>
            <person name="Berthelot C."/>
            <person name="Parey E."/>
            <person name="Roest Crollius H."/>
            <person name="Montfort J."/>
            <person name="Robinson-Rechavi M."/>
            <person name="Bucao C."/>
            <person name="Bouchez O."/>
            <person name="Gislard M."/>
            <person name="Lluch J."/>
            <person name="Milhes M."/>
            <person name="Lampietro C."/>
            <person name="Lopez Roques C."/>
            <person name="Donnadieu C."/>
            <person name="Braasch I."/>
            <person name="Desvignes T."/>
            <person name="Postlethwait J."/>
            <person name="Bobe J."/>
            <person name="Guiguen Y."/>
            <person name="Dirks R."/>
        </authorList>
    </citation>
    <scope>NUCLEOTIDE SEQUENCE</scope>
    <source>
        <strain evidence="13">Tag_6206</strain>
        <tissue evidence="13">Liver</tissue>
    </source>
</reference>
<evidence type="ECO:0000256" key="7">
    <source>
        <dbReference type="ARBA" id="ARBA00022588"/>
    </source>
</evidence>
<protein>
    <recommendedName>
        <fullName evidence="15">N-myc-interactor</fullName>
    </recommendedName>
</protein>
<dbReference type="GO" id="GO:0005576">
    <property type="term" value="C:extracellular region"/>
    <property type="evidence" value="ECO:0007669"/>
    <property type="project" value="UniProtKB-SubCell"/>
</dbReference>
<comment type="caution">
    <text evidence="13">The sequence shown here is derived from an EMBL/GenBank/DDBJ whole genome shotgun (WGS) entry which is preliminary data.</text>
</comment>
<evidence type="ECO:0000256" key="4">
    <source>
        <dbReference type="ARBA" id="ARBA00010081"/>
    </source>
</evidence>
<evidence type="ECO:0000259" key="12">
    <source>
        <dbReference type="Pfam" id="PF07334"/>
    </source>
</evidence>
<evidence type="ECO:0000313" key="13">
    <source>
        <dbReference type="EMBL" id="KAG5833208.1"/>
    </source>
</evidence>
<dbReference type="Proteomes" id="UP001044222">
    <property type="component" value="Chromosome 16"/>
</dbReference>
<dbReference type="InterPro" id="IPR012677">
    <property type="entry name" value="Nucleotide-bd_a/b_plait_sf"/>
</dbReference>
<evidence type="ECO:0000313" key="14">
    <source>
        <dbReference type="Proteomes" id="UP001044222"/>
    </source>
</evidence>
<dbReference type="Pfam" id="PF07334">
    <property type="entry name" value="IFP_35_N"/>
    <property type="match status" value="1"/>
</dbReference>
<dbReference type="GO" id="GO:0005737">
    <property type="term" value="C:cytoplasm"/>
    <property type="evidence" value="ECO:0007669"/>
    <property type="project" value="UniProtKB-SubCell"/>
</dbReference>
<dbReference type="InterPro" id="IPR009938">
    <property type="entry name" value="Nmi/IFP35_N"/>
</dbReference>
<dbReference type="InterPro" id="IPR009909">
    <property type="entry name" value="Nmi/IFP35_dom"/>
</dbReference>
<dbReference type="EMBL" id="JAFIRN010000016">
    <property type="protein sequence ID" value="KAG5833208.1"/>
    <property type="molecule type" value="Genomic_DNA"/>
</dbReference>
<evidence type="ECO:0000256" key="8">
    <source>
        <dbReference type="ARBA" id="ARBA00022859"/>
    </source>
</evidence>
<sequence>MASTEYVMPQKETEEQSLTKAMDELEMWRNKVEKAETEKSRLLLEKLSAEETKKQAQNETMKLVEQQKKLEEAFEKMNQAKQDSILQLEKSNQALMQQLQKYEDMLKAKKAEYSSLQQLSKVKADIPETKVTFTGVETEGEDRNYQDIVGVFTITQKPSLHLAGGEALITFEEEKVAENILRLPRCSVAFDNNRMDLSPFKVTLGSSVKFEVHLNVSKRKLRFSNLFPHLPAERMRDHLEIGFSKPSLGGGEVEEVAYNMDTGSGEITFLNTGVAERLALKRKYTLDANQEVFVSVQPSFEYQLKKFQTYCGVSKRTVLLRGIEDVVDEEDLQDHLEIHFQKPSNYGGEVENIKYISRPKSAEAYFSEDTT</sequence>
<dbReference type="GO" id="GO:0005634">
    <property type="term" value="C:nucleus"/>
    <property type="evidence" value="ECO:0007669"/>
    <property type="project" value="UniProtKB-SubCell"/>
</dbReference>
<keyword evidence="10" id="KW-0175">Coiled coil</keyword>
<evidence type="ECO:0000256" key="5">
    <source>
        <dbReference type="ARBA" id="ARBA00022490"/>
    </source>
</evidence>
<dbReference type="PANTHER" id="PTHR15225:SF4">
    <property type="entry name" value="N-MYC-INTERACTOR"/>
    <property type="match status" value="1"/>
</dbReference>
<feature type="domain" description="NID" evidence="11">
    <location>
        <begin position="167"/>
        <end position="254"/>
    </location>
</feature>
<dbReference type="Pfam" id="PF07292">
    <property type="entry name" value="NID"/>
    <property type="match status" value="2"/>
</dbReference>
<gene>
    <name evidence="13" type="ORF">ANANG_G00273460</name>
</gene>
<keyword evidence="7" id="KW-0399">Innate immunity</keyword>
<feature type="domain" description="NID" evidence="11">
    <location>
        <begin position="267"/>
        <end position="352"/>
    </location>
</feature>
<organism evidence="13 14">
    <name type="scientific">Anguilla anguilla</name>
    <name type="common">European freshwater eel</name>
    <name type="synonym">Muraena anguilla</name>
    <dbReference type="NCBI Taxonomy" id="7936"/>
    <lineage>
        <taxon>Eukaryota</taxon>
        <taxon>Metazoa</taxon>
        <taxon>Chordata</taxon>
        <taxon>Craniata</taxon>
        <taxon>Vertebrata</taxon>
        <taxon>Euteleostomi</taxon>
        <taxon>Actinopterygii</taxon>
        <taxon>Neopterygii</taxon>
        <taxon>Teleostei</taxon>
        <taxon>Anguilliformes</taxon>
        <taxon>Anguillidae</taxon>
        <taxon>Anguilla</taxon>
    </lineage>
</organism>
<comment type="subcellular location">
    <subcellularLocation>
        <location evidence="2">Cytoplasm</location>
    </subcellularLocation>
    <subcellularLocation>
        <location evidence="1">Nucleus</location>
    </subcellularLocation>
    <subcellularLocation>
        <location evidence="3">Secreted</location>
    </subcellularLocation>
</comment>
<evidence type="ECO:0000256" key="2">
    <source>
        <dbReference type="ARBA" id="ARBA00004496"/>
    </source>
</evidence>
<evidence type="ECO:0000256" key="3">
    <source>
        <dbReference type="ARBA" id="ARBA00004613"/>
    </source>
</evidence>
<evidence type="ECO:0000256" key="6">
    <source>
        <dbReference type="ARBA" id="ARBA00022525"/>
    </source>
</evidence>
<feature type="domain" description="Nmi/IFP 35" evidence="12">
    <location>
        <begin position="87"/>
        <end position="165"/>
    </location>
</feature>
<accession>A0A9D3LR82</accession>
<keyword evidence="5" id="KW-0963">Cytoplasm</keyword>
<name>A0A9D3LR82_ANGAN</name>
<keyword evidence="8" id="KW-0391">Immunity</keyword>
<feature type="coiled-coil region" evidence="10">
    <location>
        <begin position="11"/>
        <end position="119"/>
    </location>
</feature>
<keyword evidence="6" id="KW-0964">Secreted</keyword>